<feature type="domain" description="NACHT" evidence="3">
    <location>
        <begin position="82"/>
        <end position="217"/>
    </location>
</feature>
<evidence type="ECO:0000259" key="3">
    <source>
        <dbReference type="Pfam" id="PF05729"/>
    </source>
</evidence>
<evidence type="ECO:0000313" key="4">
    <source>
        <dbReference type="EMBL" id="OLR95169.1"/>
    </source>
</evidence>
<gene>
    <name evidence="4" type="ORF">BJP25_07670</name>
</gene>
<keyword evidence="2" id="KW-1133">Transmembrane helix</keyword>
<proteinExistence type="predicted"/>
<organism evidence="4 5">
    <name type="scientific">Actinokineospora bangkokensis</name>
    <dbReference type="NCBI Taxonomy" id="1193682"/>
    <lineage>
        <taxon>Bacteria</taxon>
        <taxon>Bacillati</taxon>
        <taxon>Actinomycetota</taxon>
        <taxon>Actinomycetes</taxon>
        <taxon>Pseudonocardiales</taxon>
        <taxon>Pseudonocardiaceae</taxon>
        <taxon>Actinokineospora</taxon>
    </lineage>
</organism>
<dbReference type="STRING" id="1193682.BJP25_07670"/>
<keyword evidence="2" id="KW-0812">Transmembrane</keyword>
<evidence type="ECO:0000313" key="5">
    <source>
        <dbReference type="Proteomes" id="UP000186040"/>
    </source>
</evidence>
<dbReference type="Gene3D" id="3.40.50.300">
    <property type="entry name" value="P-loop containing nucleotide triphosphate hydrolases"/>
    <property type="match status" value="1"/>
</dbReference>
<accession>A0A1Q9LT40</accession>
<name>A0A1Q9LT40_9PSEU</name>
<dbReference type="EMBL" id="MKQR01000004">
    <property type="protein sequence ID" value="OLR95169.1"/>
    <property type="molecule type" value="Genomic_DNA"/>
</dbReference>
<dbReference type="Pfam" id="PF05729">
    <property type="entry name" value="NACHT"/>
    <property type="match status" value="1"/>
</dbReference>
<evidence type="ECO:0000256" key="2">
    <source>
        <dbReference type="SAM" id="Phobius"/>
    </source>
</evidence>
<feature type="transmembrane region" description="Helical" evidence="2">
    <location>
        <begin position="557"/>
        <end position="575"/>
    </location>
</feature>
<dbReference type="SUPFAM" id="SSF52540">
    <property type="entry name" value="P-loop containing nucleoside triphosphate hydrolases"/>
    <property type="match status" value="1"/>
</dbReference>
<feature type="transmembrane region" description="Helical" evidence="2">
    <location>
        <begin position="581"/>
        <end position="600"/>
    </location>
</feature>
<dbReference type="InterPro" id="IPR027417">
    <property type="entry name" value="P-loop_NTPase"/>
</dbReference>
<comment type="caution">
    <text evidence="4">The sequence shown here is derived from an EMBL/GenBank/DDBJ whole genome shotgun (WGS) entry which is preliminary data.</text>
</comment>
<sequence length="677" mass="70632">MHIDLGTPTGYLLAALAAVVVWEAVKPHLHKAKSLTPSRALTTYRAALHRAYARPAIAYLPPPITRDPAVGPLDVRALDQHTVITGPPGAGKTTHLRRILATWTGGPAPVLLDLGALAGPPERTWREHITARLGADGHPNPGPFARRALAGRGLTVLLDGYDDLPAELRPRVVQSIRAFATRYPRCKLVVASRSDAPILDGATTTAVPPLTDAEIRRFCAGIKDPDLLKPLRDNPRALRLVRTPLLLSLYAAYPEAPAPTSRAAFYTRVLKARLDECPDPGATLDVLIGHALGGPAPDDDAAGLLAPGGGFAVPGLRDHLAALGLRADRDGLVERYKADPDGTRDTVLSWCGAVGTQAGPLIEDVFALDPVLALECLPEARTLDIAVADRITDHFRATLAPDTDPRVLRALGGLAADPRPRGQVVLAFLITAAQGGNPAACHALAASGLPRAAKLLADRRHLTTLATMGDAAVPALLGVLDRPDPLPVVDALAATPSAVPVLVGLLDRDDLAQRAAEHLAAVPDLPPEVAERVARVLGTPEVEPAARRRRARWPLRALVTAMALVTAGEAVGGALLVGADWLGLLLVLLVVLASVVEAVAMAGRPRTGPLAAFLVPVVAAAPYAGPWVSAGTALVLVALAAVAIRTSRRRAPGPPPGAVPERAPQARAGQAKAPTAR</sequence>
<evidence type="ECO:0000256" key="1">
    <source>
        <dbReference type="SAM" id="MobiDB-lite"/>
    </source>
</evidence>
<keyword evidence="5" id="KW-1185">Reference proteome</keyword>
<feature type="region of interest" description="Disordered" evidence="1">
    <location>
        <begin position="648"/>
        <end position="677"/>
    </location>
</feature>
<reference evidence="4 5" key="1">
    <citation type="submission" date="2016-10" db="EMBL/GenBank/DDBJ databases">
        <title>The Draft Genome Sequence of Actinokineospora bangkokensis 44EHWT reveals the biosynthetic pathway of antifungal compounds Thailandins with unusual extender unit butylmalonyl-CoA.</title>
        <authorList>
            <person name="Greule A."/>
            <person name="Intra B."/>
            <person name="Flemming S."/>
            <person name="Rommel M.G."/>
            <person name="Panbangred W."/>
            <person name="Bechthold A."/>
        </authorList>
    </citation>
    <scope>NUCLEOTIDE SEQUENCE [LARGE SCALE GENOMIC DNA]</scope>
    <source>
        <strain evidence="4 5">44EHW</strain>
    </source>
</reference>
<dbReference type="InterPro" id="IPR007111">
    <property type="entry name" value="NACHT_NTPase"/>
</dbReference>
<dbReference type="Proteomes" id="UP000186040">
    <property type="component" value="Unassembled WGS sequence"/>
</dbReference>
<dbReference type="RefSeq" id="WP_075973073.1">
    <property type="nucleotide sequence ID" value="NZ_MKQR01000004.1"/>
</dbReference>
<dbReference type="OrthoDB" id="135105at2"/>
<keyword evidence="2" id="KW-0472">Membrane</keyword>
<dbReference type="AlphaFoldDB" id="A0A1Q9LT40"/>
<protein>
    <recommendedName>
        <fullName evidence="3">NACHT domain-containing protein</fullName>
    </recommendedName>
</protein>